<name>A0ACC0TQB7_9AGAM</name>
<evidence type="ECO:0000313" key="2">
    <source>
        <dbReference type="Proteomes" id="UP001207468"/>
    </source>
</evidence>
<sequence>MGTENFWKQLKHNHLHHMLQPRLDLLVWILVTKVTPKYIACAEVLEDTHHLGHSKPLSSYQKCFKSSWKQLTDASVSRNIYVTDVTTWMCNCGQQMYHSQHLCKHLVQSVQPPPMHFWHQVVCHHILPLYCHPALVSNIKVTDVGHPDPNEGSITNGDNHVWMGNPDMLVEGQWREFDLEEEVQGLLNDGDESDLKEELQIKINALSIWADKLVEAAEII</sequence>
<protein>
    <submittedName>
        <fullName evidence="1">Uncharacterized protein</fullName>
    </submittedName>
</protein>
<keyword evidence="2" id="KW-1185">Reference proteome</keyword>
<dbReference type="Proteomes" id="UP001207468">
    <property type="component" value="Unassembled WGS sequence"/>
</dbReference>
<proteinExistence type="predicted"/>
<organism evidence="1 2">
    <name type="scientific">Russula earlei</name>
    <dbReference type="NCBI Taxonomy" id="71964"/>
    <lineage>
        <taxon>Eukaryota</taxon>
        <taxon>Fungi</taxon>
        <taxon>Dikarya</taxon>
        <taxon>Basidiomycota</taxon>
        <taxon>Agaricomycotina</taxon>
        <taxon>Agaricomycetes</taxon>
        <taxon>Russulales</taxon>
        <taxon>Russulaceae</taxon>
        <taxon>Russula</taxon>
    </lineage>
</organism>
<accession>A0ACC0TQB7</accession>
<evidence type="ECO:0000313" key="1">
    <source>
        <dbReference type="EMBL" id="KAI9430358.1"/>
    </source>
</evidence>
<gene>
    <name evidence="1" type="ORF">F5148DRAFT_1296338</name>
</gene>
<comment type="caution">
    <text evidence="1">The sequence shown here is derived from an EMBL/GenBank/DDBJ whole genome shotgun (WGS) entry which is preliminary data.</text>
</comment>
<reference evidence="1" key="1">
    <citation type="submission" date="2021-03" db="EMBL/GenBank/DDBJ databases">
        <title>Evolutionary priming and transition to the ectomycorrhizal habit in an iconic lineage of mushroom-forming fungi: is preadaptation a requirement?</title>
        <authorList>
            <consortium name="DOE Joint Genome Institute"/>
            <person name="Looney B.P."/>
            <person name="Miyauchi S."/>
            <person name="Morin E."/>
            <person name="Drula E."/>
            <person name="Courty P.E."/>
            <person name="Chicoki N."/>
            <person name="Fauchery L."/>
            <person name="Kohler A."/>
            <person name="Kuo A."/>
            <person name="LaButti K."/>
            <person name="Pangilinan J."/>
            <person name="Lipzen A."/>
            <person name="Riley R."/>
            <person name="Andreopoulos W."/>
            <person name="He G."/>
            <person name="Johnson J."/>
            <person name="Barry K.W."/>
            <person name="Grigoriev I.V."/>
            <person name="Nagy L."/>
            <person name="Hibbett D."/>
            <person name="Henrissat B."/>
            <person name="Matheny P.B."/>
            <person name="Labbe J."/>
            <person name="Martin A.F."/>
        </authorList>
    </citation>
    <scope>NUCLEOTIDE SEQUENCE</scope>
    <source>
        <strain evidence="1">BPL698</strain>
    </source>
</reference>
<dbReference type="EMBL" id="JAGFNK010001586">
    <property type="protein sequence ID" value="KAI9430358.1"/>
    <property type="molecule type" value="Genomic_DNA"/>
</dbReference>